<evidence type="ECO:0000256" key="10">
    <source>
        <dbReference type="SAM" id="MobiDB-lite"/>
    </source>
</evidence>
<dbReference type="GO" id="GO:0005886">
    <property type="term" value="C:plasma membrane"/>
    <property type="evidence" value="ECO:0007669"/>
    <property type="project" value="UniProtKB-SubCell"/>
</dbReference>
<name>A0A972W105_9GAMM</name>
<dbReference type="Gene3D" id="1.10.3720.10">
    <property type="entry name" value="MetI-like"/>
    <property type="match status" value="1"/>
</dbReference>
<feature type="transmembrane region" description="Helical" evidence="9">
    <location>
        <begin position="303"/>
        <end position="325"/>
    </location>
</feature>
<keyword evidence="8 9" id="KW-0472">Membrane</keyword>
<protein>
    <submittedName>
        <fullName evidence="12">ABC transporter permease</fullName>
    </submittedName>
</protein>
<feature type="domain" description="ABC transmembrane type-1" evidence="11">
    <location>
        <begin position="264"/>
        <end position="458"/>
    </location>
</feature>
<dbReference type="PANTHER" id="PTHR43386">
    <property type="entry name" value="OLIGOPEPTIDE TRANSPORT SYSTEM PERMEASE PROTEIN APPC"/>
    <property type="match status" value="1"/>
</dbReference>
<dbReference type="Pfam" id="PF00528">
    <property type="entry name" value="BPD_transp_1"/>
    <property type="match status" value="1"/>
</dbReference>
<dbReference type="GO" id="GO:0015031">
    <property type="term" value="P:protein transport"/>
    <property type="evidence" value="ECO:0007669"/>
    <property type="project" value="UniProtKB-KW"/>
</dbReference>
<keyword evidence="4 9" id="KW-0812">Transmembrane</keyword>
<reference evidence="12" key="1">
    <citation type="submission" date="2020-05" db="EMBL/GenBank/DDBJ databases">
        <title>Sulfur intermediates as new biogeochemical hubs in an aquatic model microbial ecosystem.</title>
        <authorList>
            <person name="Vigneron A."/>
        </authorList>
    </citation>
    <scope>NUCLEOTIDE SEQUENCE</scope>
    <source>
        <strain evidence="12">Bin.250</strain>
    </source>
</reference>
<feature type="transmembrane region" description="Helical" evidence="9">
    <location>
        <begin position="331"/>
        <end position="351"/>
    </location>
</feature>
<dbReference type="GO" id="GO:0055085">
    <property type="term" value="P:transmembrane transport"/>
    <property type="evidence" value="ECO:0007669"/>
    <property type="project" value="InterPro"/>
</dbReference>
<gene>
    <name evidence="12" type="ORF">HQ497_14740</name>
</gene>
<feature type="transmembrane region" description="Helical" evidence="9">
    <location>
        <begin position="440"/>
        <end position="462"/>
    </location>
</feature>
<feature type="region of interest" description="Disordered" evidence="10">
    <location>
        <begin position="1"/>
        <end position="21"/>
    </location>
</feature>
<keyword evidence="3" id="KW-1003">Cell membrane</keyword>
<comment type="similarity">
    <text evidence="9">Belongs to the binding-protein-dependent transport system permease family.</text>
</comment>
<comment type="caution">
    <text evidence="12">The sequence shown here is derived from an EMBL/GenBank/DDBJ whole genome shotgun (WGS) entry which is preliminary data.</text>
</comment>
<evidence type="ECO:0000256" key="3">
    <source>
        <dbReference type="ARBA" id="ARBA00022475"/>
    </source>
</evidence>
<evidence type="ECO:0000256" key="9">
    <source>
        <dbReference type="RuleBase" id="RU363032"/>
    </source>
</evidence>
<feature type="transmembrane region" description="Helical" evidence="9">
    <location>
        <begin position="266"/>
        <end position="291"/>
    </location>
</feature>
<feature type="transmembrane region" description="Helical" evidence="9">
    <location>
        <begin position="48"/>
        <end position="67"/>
    </location>
</feature>
<proteinExistence type="inferred from homology"/>
<dbReference type="PROSITE" id="PS50928">
    <property type="entry name" value="ABC_TM1"/>
    <property type="match status" value="1"/>
</dbReference>
<keyword evidence="7 9" id="KW-1133">Transmembrane helix</keyword>
<dbReference type="InterPro" id="IPR025966">
    <property type="entry name" value="OppC_N"/>
</dbReference>
<dbReference type="SUPFAM" id="SSF161098">
    <property type="entry name" value="MetI-like"/>
    <property type="match status" value="1"/>
</dbReference>
<accession>A0A972W105</accession>
<dbReference type="EMBL" id="JABMOJ010000546">
    <property type="protein sequence ID" value="NQV66612.1"/>
    <property type="molecule type" value="Genomic_DNA"/>
</dbReference>
<dbReference type="InterPro" id="IPR013783">
    <property type="entry name" value="Ig-like_fold"/>
</dbReference>
<dbReference type="InterPro" id="IPR050366">
    <property type="entry name" value="BP-dependent_transpt_permease"/>
</dbReference>
<dbReference type="InterPro" id="IPR000515">
    <property type="entry name" value="MetI-like"/>
</dbReference>
<dbReference type="PANTHER" id="PTHR43386:SF24">
    <property type="entry name" value="OLIGOPEPTIDE TRANSPORT SYSTEM PERMEASE PROTEIN AMID"/>
    <property type="match status" value="1"/>
</dbReference>
<evidence type="ECO:0000256" key="7">
    <source>
        <dbReference type="ARBA" id="ARBA00022989"/>
    </source>
</evidence>
<keyword evidence="2 9" id="KW-0813">Transport</keyword>
<evidence type="ECO:0000313" key="13">
    <source>
        <dbReference type="Proteomes" id="UP000754644"/>
    </source>
</evidence>
<keyword evidence="6" id="KW-0653">Protein transport</keyword>
<evidence type="ECO:0000256" key="5">
    <source>
        <dbReference type="ARBA" id="ARBA00022856"/>
    </source>
</evidence>
<dbReference type="Proteomes" id="UP000754644">
    <property type="component" value="Unassembled WGS sequence"/>
</dbReference>
<evidence type="ECO:0000259" key="11">
    <source>
        <dbReference type="PROSITE" id="PS50928"/>
    </source>
</evidence>
<evidence type="ECO:0000256" key="4">
    <source>
        <dbReference type="ARBA" id="ARBA00022692"/>
    </source>
</evidence>
<dbReference type="Gene3D" id="2.60.40.10">
    <property type="entry name" value="Immunoglobulins"/>
    <property type="match status" value="1"/>
</dbReference>
<evidence type="ECO:0000256" key="2">
    <source>
        <dbReference type="ARBA" id="ARBA00022448"/>
    </source>
</evidence>
<organism evidence="12 13">
    <name type="scientific">SAR86 cluster bacterium</name>
    <dbReference type="NCBI Taxonomy" id="2030880"/>
    <lineage>
        <taxon>Bacteria</taxon>
        <taxon>Pseudomonadati</taxon>
        <taxon>Pseudomonadota</taxon>
        <taxon>Gammaproteobacteria</taxon>
        <taxon>SAR86 cluster</taxon>
    </lineage>
</organism>
<keyword evidence="5" id="KW-0571">Peptide transport</keyword>
<dbReference type="AlphaFoldDB" id="A0A972W105"/>
<feature type="transmembrane region" description="Helical" evidence="9">
    <location>
        <begin position="389"/>
        <end position="415"/>
    </location>
</feature>
<evidence type="ECO:0000256" key="6">
    <source>
        <dbReference type="ARBA" id="ARBA00022927"/>
    </source>
</evidence>
<dbReference type="InterPro" id="IPR035906">
    <property type="entry name" value="MetI-like_sf"/>
</dbReference>
<evidence type="ECO:0000256" key="1">
    <source>
        <dbReference type="ARBA" id="ARBA00004651"/>
    </source>
</evidence>
<evidence type="ECO:0000313" key="12">
    <source>
        <dbReference type="EMBL" id="NQV66612.1"/>
    </source>
</evidence>
<dbReference type="Pfam" id="PF12911">
    <property type="entry name" value="OppC_N"/>
    <property type="match status" value="1"/>
</dbReference>
<dbReference type="GO" id="GO:0015833">
    <property type="term" value="P:peptide transport"/>
    <property type="evidence" value="ECO:0007669"/>
    <property type="project" value="UniProtKB-KW"/>
</dbReference>
<sequence length="472" mass="52074">MSDSIAPSFTPDYTPASHGHSVEQLSRPSLSYWQDAWIRLKQNTRAIISLYIVVSLALFTLAGPLLWQVDPALQDLNQISQAPSFPKRALLADPYERWQPIILDDFPREPETYVDVDLMPAPTGVQPLGEPTTQQIRLRWEPVVGAGGYSIYRNQHAPEGINDLGLPLATTLGGNEISYEDRLNLEQRDYYYSIVPTDGFDEANIYTTIKVLPTIAITRDEATQRGLIDADTEIQIGDPLSLRFHPFGTDYLGRDMLARLMQGARVSLFIGICAPFLFVMFGILYGGFAGYFGGQLDALLMRFADFVVALPFLLFMILFKIAFGIGPGESGVLPMLIALVLLGWPGTARLVRGQVLQIRNNGYIDAARLLGAKDSYLIIRHILPNTMGVILVTLTFAVPGAIFTEAFLSFIGMGVAPPTPSWGSMCNEGVKTMLSHPHELIFPATFISITVLAFNLLGDGLTEALDSRMRSR</sequence>
<comment type="subcellular location">
    <subcellularLocation>
        <location evidence="1 9">Cell membrane</location>
        <topology evidence="1 9">Multi-pass membrane protein</topology>
    </subcellularLocation>
</comment>
<evidence type="ECO:0000256" key="8">
    <source>
        <dbReference type="ARBA" id="ARBA00023136"/>
    </source>
</evidence>
<dbReference type="CDD" id="cd06261">
    <property type="entry name" value="TM_PBP2"/>
    <property type="match status" value="1"/>
</dbReference>